<dbReference type="Proteomes" id="UP001646157">
    <property type="component" value="Unassembled WGS sequence"/>
</dbReference>
<evidence type="ECO:0000256" key="4">
    <source>
        <dbReference type="ARBA" id="ARBA00019040"/>
    </source>
</evidence>
<dbReference type="SUPFAM" id="SSF53383">
    <property type="entry name" value="PLP-dependent transferases"/>
    <property type="match status" value="1"/>
</dbReference>
<keyword evidence="6 9" id="KW-0456">Lyase</keyword>
<dbReference type="Gene3D" id="3.40.640.10">
    <property type="entry name" value="Type I PLP-dependent aspartate aminotransferase-like (Major domain)"/>
    <property type="match status" value="1"/>
</dbReference>
<dbReference type="PROSITE" id="PS00868">
    <property type="entry name" value="CYS_MET_METAB_PP"/>
    <property type="match status" value="1"/>
</dbReference>
<evidence type="ECO:0000256" key="2">
    <source>
        <dbReference type="ARBA" id="ARBA00008667"/>
    </source>
</evidence>
<comment type="cofactor">
    <cofactor evidence="1 8">
        <name>pyridoxal 5'-phosphate</name>
        <dbReference type="ChEBI" id="CHEBI:597326"/>
    </cofactor>
</comment>
<dbReference type="GO" id="GO:0018826">
    <property type="term" value="F:methionine gamma-lyase activity"/>
    <property type="evidence" value="ECO:0007669"/>
    <property type="project" value="UniProtKB-EC"/>
</dbReference>
<dbReference type="NCBIfam" id="NF005263">
    <property type="entry name" value="PRK06767.1"/>
    <property type="match status" value="1"/>
</dbReference>
<dbReference type="InterPro" id="IPR015422">
    <property type="entry name" value="PyrdxlP-dep_Trfase_small"/>
</dbReference>
<dbReference type="InterPro" id="IPR015421">
    <property type="entry name" value="PyrdxlP-dep_Trfase_major"/>
</dbReference>
<comment type="caution">
    <text evidence="9">The sequence shown here is derived from an EMBL/GenBank/DDBJ whole genome shotgun (WGS) entry which is preliminary data.</text>
</comment>
<dbReference type="CDD" id="cd00614">
    <property type="entry name" value="CGS_like"/>
    <property type="match status" value="1"/>
</dbReference>
<comment type="catalytic activity">
    <reaction evidence="7">
        <text>L-methionine + H2O = methanethiol + 2-oxobutanoate + NH4(+)</text>
        <dbReference type="Rhea" id="RHEA:23800"/>
        <dbReference type="ChEBI" id="CHEBI:15377"/>
        <dbReference type="ChEBI" id="CHEBI:16007"/>
        <dbReference type="ChEBI" id="CHEBI:16763"/>
        <dbReference type="ChEBI" id="CHEBI:28938"/>
        <dbReference type="ChEBI" id="CHEBI:57844"/>
        <dbReference type="EC" id="4.4.1.11"/>
    </reaction>
</comment>
<protein>
    <recommendedName>
        <fullName evidence="4">L-methionine gamma-lyase</fullName>
        <ecNumber evidence="3">4.4.1.11</ecNumber>
    </recommendedName>
</protein>
<sequence length="402" mass="44624">MSKGFEKFETKVIHEGYSSPLYRDSLAPPLFQTSTFTFDTAEQGERRFAGEEAGYIYSRLGNPTVTFLEERVAALENGESALAFGSGMAAVSSVLLYLTKSNDHVLCSQGVYGCTFGLLKLMEEKYNIQHDFSSMNSEEELLSCIRDHTTCIYVETPINPTMSLIDLEMVARVAKKKGIPVVVDNTFSSPYLQNPLDFGCDYVVHSATKYIGGHGDVIAGLVVGRSESLAEIRMTTQKDIGGIISPFDAWLLLRGLKTLPIRMDRHCENAERVANFLQQHPLIEDVFYPGDSKSPFYEIMKKQMKKPGGLIAFTVKGTKKTAQKLMNELQLIKIAVSLGDAETLIQHPATMTHAIVPEESRAQMGISDTLLRISVGLESWEDICEDINQALEKLDPALEIMK</sequence>
<dbReference type="PANTHER" id="PTHR11808">
    <property type="entry name" value="TRANS-SULFURATION ENZYME FAMILY MEMBER"/>
    <property type="match status" value="1"/>
</dbReference>
<proteinExistence type="inferred from homology"/>
<accession>A0ABS2NAT4</accession>
<comment type="similarity">
    <text evidence="2">Belongs to the trans-sulfuration enzymes family. L-methionine gamma-lyase subfamily.</text>
</comment>
<dbReference type="InterPro" id="IPR015424">
    <property type="entry name" value="PyrdxlP-dep_Trfase"/>
</dbReference>
<dbReference type="RefSeq" id="WP_205169589.1">
    <property type="nucleotide sequence ID" value="NZ_JAFBDZ010000001.1"/>
</dbReference>
<evidence type="ECO:0000256" key="3">
    <source>
        <dbReference type="ARBA" id="ARBA00012222"/>
    </source>
</evidence>
<evidence type="ECO:0000256" key="5">
    <source>
        <dbReference type="ARBA" id="ARBA00022898"/>
    </source>
</evidence>
<dbReference type="InterPro" id="IPR000277">
    <property type="entry name" value="Cys/Met-Metab_PyrdxlP-dep_enz"/>
</dbReference>
<dbReference type="EC" id="4.4.1.11" evidence="3"/>
<dbReference type="NCBIfam" id="TIGR01328">
    <property type="entry name" value="met_gam_lyase"/>
    <property type="match status" value="1"/>
</dbReference>
<dbReference type="InterPro" id="IPR006237">
    <property type="entry name" value="L-Met_gamma_lys"/>
</dbReference>
<reference evidence="9 10" key="1">
    <citation type="submission" date="2021-01" db="EMBL/GenBank/DDBJ databases">
        <title>Genomic Encyclopedia of Type Strains, Phase IV (KMG-IV): sequencing the most valuable type-strain genomes for metagenomic binning, comparative biology and taxonomic classification.</title>
        <authorList>
            <person name="Goeker M."/>
        </authorList>
    </citation>
    <scope>NUCLEOTIDE SEQUENCE [LARGE SCALE GENOMIC DNA]</scope>
    <source>
        <strain evidence="9 10">DSM 24834</strain>
    </source>
</reference>
<name>A0ABS2NAT4_9BACI</name>
<dbReference type="EMBL" id="JAFBDZ010000001">
    <property type="protein sequence ID" value="MBM7584977.1"/>
    <property type="molecule type" value="Genomic_DNA"/>
</dbReference>
<evidence type="ECO:0000256" key="8">
    <source>
        <dbReference type="RuleBase" id="RU362118"/>
    </source>
</evidence>
<dbReference type="InterPro" id="IPR054542">
    <property type="entry name" value="Cys_met_metab_PP"/>
</dbReference>
<dbReference type="Gene3D" id="3.90.1150.10">
    <property type="entry name" value="Aspartate Aminotransferase, domain 1"/>
    <property type="match status" value="1"/>
</dbReference>
<evidence type="ECO:0000256" key="7">
    <source>
        <dbReference type="ARBA" id="ARBA00049180"/>
    </source>
</evidence>
<evidence type="ECO:0000313" key="9">
    <source>
        <dbReference type="EMBL" id="MBM7584977.1"/>
    </source>
</evidence>
<keyword evidence="5 8" id="KW-0663">Pyridoxal phosphate</keyword>
<dbReference type="Pfam" id="PF01053">
    <property type="entry name" value="Cys_Met_Meta_PP"/>
    <property type="match status" value="1"/>
</dbReference>
<evidence type="ECO:0000256" key="6">
    <source>
        <dbReference type="ARBA" id="ARBA00023239"/>
    </source>
</evidence>
<keyword evidence="10" id="KW-1185">Reference proteome</keyword>
<dbReference type="PANTHER" id="PTHR11808:SF80">
    <property type="entry name" value="CYSTATHIONINE GAMMA-LYASE"/>
    <property type="match status" value="1"/>
</dbReference>
<evidence type="ECO:0000256" key="1">
    <source>
        <dbReference type="ARBA" id="ARBA00001933"/>
    </source>
</evidence>
<gene>
    <name evidence="9" type="ORF">JOC86_001514</name>
</gene>
<dbReference type="PIRSF" id="PIRSF001434">
    <property type="entry name" value="CGS"/>
    <property type="match status" value="1"/>
</dbReference>
<evidence type="ECO:0000313" key="10">
    <source>
        <dbReference type="Proteomes" id="UP001646157"/>
    </source>
</evidence>
<organism evidence="9 10">
    <name type="scientific">Rossellomorea pakistanensis</name>
    <dbReference type="NCBI Taxonomy" id="992288"/>
    <lineage>
        <taxon>Bacteria</taxon>
        <taxon>Bacillati</taxon>
        <taxon>Bacillota</taxon>
        <taxon>Bacilli</taxon>
        <taxon>Bacillales</taxon>
        <taxon>Bacillaceae</taxon>
        <taxon>Rossellomorea</taxon>
    </lineage>
</organism>